<sequence length="210" mass="23267">MPRLKCLSRIKKWTLSLMSKCARKPYQVAVETVSDDDEYSPSALPPKPIVTTHCDTQFTSHVGHVMSSTTYHHTSTSKCRHAVHEEPPSTDPDGLDDELILDYLFDDLAMEGMDPEQLVQAFEDDDIHIPRKRTAGDNPLHEWIPEIPTYLNKLICLEGQCGMTTGICLNSTAAHVLEQAIPAIPSTISCDGSKLILNAAISKLSEYAFS</sequence>
<comment type="caution">
    <text evidence="1">The sequence shown here is derived from an EMBL/GenBank/DDBJ whole genome shotgun (WGS) entry which is preliminary data.</text>
</comment>
<reference evidence="1 2" key="1">
    <citation type="submission" date="2016-03" db="EMBL/GenBank/DDBJ databases">
        <title>Whole genome sequencing of Grifola frondosa 9006-11.</title>
        <authorList>
            <person name="Min B."/>
            <person name="Park H."/>
            <person name="Kim J.-G."/>
            <person name="Cho H."/>
            <person name="Oh Y.-L."/>
            <person name="Kong W.-S."/>
            <person name="Choi I.-G."/>
        </authorList>
    </citation>
    <scope>NUCLEOTIDE SEQUENCE [LARGE SCALE GENOMIC DNA]</scope>
    <source>
        <strain evidence="1 2">9006-11</strain>
    </source>
</reference>
<protein>
    <submittedName>
        <fullName evidence="1">Uncharacterized protein</fullName>
    </submittedName>
</protein>
<keyword evidence="2" id="KW-1185">Reference proteome</keyword>
<dbReference type="Proteomes" id="UP000092993">
    <property type="component" value="Unassembled WGS sequence"/>
</dbReference>
<organism evidence="1 2">
    <name type="scientific">Grifola frondosa</name>
    <name type="common">Maitake</name>
    <name type="synonym">Polyporus frondosus</name>
    <dbReference type="NCBI Taxonomy" id="5627"/>
    <lineage>
        <taxon>Eukaryota</taxon>
        <taxon>Fungi</taxon>
        <taxon>Dikarya</taxon>
        <taxon>Basidiomycota</taxon>
        <taxon>Agaricomycotina</taxon>
        <taxon>Agaricomycetes</taxon>
        <taxon>Polyporales</taxon>
        <taxon>Grifolaceae</taxon>
        <taxon>Grifola</taxon>
    </lineage>
</organism>
<accession>A0A1C7MAS1</accession>
<proteinExistence type="predicted"/>
<dbReference type="EMBL" id="LUGG01000006">
    <property type="protein sequence ID" value="OBZ73902.1"/>
    <property type="molecule type" value="Genomic_DNA"/>
</dbReference>
<dbReference type="AlphaFoldDB" id="A0A1C7MAS1"/>
<gene>
    <name evidence="1" type="ORF">A0H81_05914</name>
</gene>
<evidence type="ECO:0000313" key="2">
    <source>
        <dbReference type="Proteomes" id="UP000092993"/>
    </source>
</evidence>
<evidence type="ECO:0000313" key="1">
    <source>
        <dbReference type="EMBL" id="OBZ73902.1"/>
    </source>
</evidence>
<name>A0A1C7MAS1_GRIFR</name>